<evidence type="ECO:0000313" key="6">
    <source>
        <dbReference type="Proteomes" id="UP001149165"/>
    </source>
</evidence>
<keyword evidence="6" id="KW-1185">Reference proteome</keyword>
<organism evidence="5 6">
    <name type="scientific">Penicillium angulare</name>
    <dbReference type="NCBI Taxonomy" id="116970"/>
    <lineage>
        <taxon>Eukaryota</taxon>
        <taxon>Fungi</taxon>
        <taxon>Dikarya</taxon>
        <taxon>Ascomycota</taxon>
        <taxon>Pezizomycotina</taxon>
        <taxon>Eurotiomycetes</taxon>
        <taxon>Eurotiomycetidae</taxon>
        <taxon>Eurotiales</taxon>
        <taxon>Aspergillaceae</taxon>
        <taxon>Penicillium</taxon>
    </lineage>
</organism>
<dbReference type="PROSITE" id="PS00678">
    <property type="entry name" value="WD_REPEATS_1"/>
    <property type="match status" value="6"/>
</dbReference>
<comment type="caution">
    <text evidence="5">The sequence shown here is derived from an EMBL/GenBank/DDBJ whole genome shotgun (WGS) entry which is preliminary data.</text>
</comment>
<protein>
    <submittedName>
        <fullName evidence="5">WD40-repeat-containing domain protein</fullName>
    </submittedName>
</protein>
<feature type="repeat" description="WD" evidence="3">
    <location>
        <begin position="1085"/>
        <end position="1126"/>
    </location>
</feature>
<dbReference type="InterPro" id="IPR011044">
    <property type="entry name" value="Quino_amine_DH_bsu"/>
</dbReference>
<evidence type="ECO:0000256" key="3">
    <source>
        <dbReference type="PROSITE-ProRule" id="PRU00221"/>
    </source>
</evidence>
<dbReference type="CDD" id="cd00200">
    <property type="entry name" value="WD40"/>
    <property type="match status" value="1"/>
</dbReference>
<sequence>MEVIGSIANTVAVVQITGAVAKVVGGYISEVHNARDDIIALHYAVTDLQSIVQDLQNFLQGDGKNALQTSSRLADSIEECLYDLQDLEKRLGTGKGKSLMRKFGLRSLKWPLKSMEVERLIQRLERYKSNFVLSLQVDQTSLILDNSQNTDLSKLEVAAEAEFGSFSDREEEGCLQGTRTEPLKEIMEWTILPSRKQKIIFLLSGMAGTGKSTISRTVAKALKDNNRLGASFFFKRGEKDRGNAKKLFPTIIKQLVLRLPGLSISVQKAIRKDPNIGSKSLGDQFDKLILQPLLEFDKTCQSFQVVVIIIDALDECDHKNDIRTIVRLFPLLQGAHKICVKVFMTSRPELPTRLGFSDLGNDIYQDIALHEISEEVTEHDIRLFLIDRFAKIRADRNVSQEWPDNGVIQNMVSISVPLFISAATMCRYIENSKREPMRRLAELLQNQAQYATKMDKTYLPILRQFIDDEDEDEKQELLQEFYEIVGTIILLVNPFSVNTLSRFLRIPCDIIINHLDSFHSVLSVPTNPDIPVRTLHLSFRDFLVQSKSEFHVHEPEKHRDIALKCLEVMQNHLKRNMCDLEAGTERTDIDSQCIYQVFPSEMKYACQHWVYHLEQSEITPSDSVIDHILSFLQRHFLHWMEAISLQGLAPDMIEMVNLLQLIFKNTTNSALSDFLQDAKRFILKNSQIVDRAPLQIYYSGLMFAPRESIVRKQFDTELPNWHYRLPEIEGWSAELQALEIPPGPARGVMSVEFSPDGQLLASGWDEAVRVWDVSTGKLKQTFECPSEAPWSVAFSPDGLLLAAGSREHKVRIWDVLTGTLQQILEDHVEGRSVECQPSVAFSPDSQLLASSADNTVRLWDLSTGKLVLLEGHSNEVFSIGFSPDSRFLASGSRDKTVRLWDISTGGIEHVQILDHEEAQVKSIKFSPNGQLLASGSGNTVYVWDVSKDTIVLQKILQGHILDVESVAFSPCGQLLVSASHDQTIRLWDISTGTLRQMLESSTYSPQYAAFSPSGLILASCCSDAAIRLWDILSIETTPLERHSHYLADTVSSIAISPSTQLIASGTYGNKVKLWDLATNKLQETIEGHSDEVDIVALSTDGQLLASGSRDETVRLWDLSTGTGLLQHIIEPKTYGFVSLAFSPDSRLLACGFLDYTIDLYDTTTGVLQQVIDLEDSFVIESFEDMDLEFSHDASCLITTYGVLDIQTGTKKPASRLSCTSREVSIEQEQWIRVHDQRKLWLPPEIRPTCSAVDGKLIALGHRSGRAFFINFDV</sequence>
<dbReference type="SMART" id="SM00320">
    <property type="entry name" value="WD40"/>
    <property type="match status" value="10"/>
</dbReference>
<feature type="repeat" description="WD" evidence="3">
    <location>
        <begin position="869"/>
        <end position="910"/>
    </location>
</feature>
<feature type="domain" description="Nephrocystin 3-like N-terminal" evidence="4">
    <location>
        <begin position="194"/>
        <end position="347"/>
    </location>
</feature>
<dbReference type="Gene3D" id="3.40.50.300">
    <property type="entry name" value="P-loop containing nucleotide triphosphate hydrolases"/>
    <property type="match status" value="1"/>
</dbReference>
<dbReference type="Pfam" id="PF24883">
    <property type="entry name" value="NPHP3_N"/>
    <property type="match status" value="1"/>
</dbReference>
<feature type="repeat" description="WD" evidence="3">
    <location>
        <begin position="791"/>
        <end position="823"/>
    </location>
</feature>
<accession>A0A9W9KRS3</accession>
<gene>
    <name evidence="5" type="ORF">N7456_000301</name>
</gene>
<dbReference type="InterPro" id="IPR001680">
    <property type="entry name" value="WD40_rpt"/>
</dbReference>
<dbReference type="InterPro" id="IPR056884">
    <property type="entry name" value="NPHP3-like_N"/>
</dbReference>
<evidence type="ECO:0000313" key="5">
    <source>
        <dbReference type="EMBL" id="KAJ5115953.1"/>
    </source>
</evidence>
<keyword evidence="1 3" id="KW-0853">WD repeat</keyword>
<evidence type="ECO:0000259" key="4">
    <source>
        <dbReference type="Pfam" id="PF24883"/>
    </source>
</evidence>
<dbReference type="PRINTS" id="PR00320">
    <property type="entry name" value="GPROTEINBRPT"/>
</dbReference>
<dbReference type="Proteomes" id="UP001149165">
    <property type="component" value="Unassembled WGS sequence"/>
</dbReference>
<dbReference type="EMBL" id="JAPQKH010000001">
    <property type="protein sequence ID" value="KAJ5115953.1"/>
    <property type="molecule type" value="Genomic_DNA"/>
</dbReference>
<dbReference type="Pfam" id="PF00400">
    <property type="entry name" value="WD40"/>
    <property type="match status" value="10"/>
</dbReference>
<dbReference type="Gene3D" id="2.130.10.10">
    <property type="entry name" value="YVTN repeat-like/Quinoprotein amine dehydrogenase"/>
    <property type="match status" value="4"/>
</dbReference>
<dbReference type="PROSITE" id="PS50294">
    <property type="entry name" value="WD_REPEATS_REGION"/>
    <property type="match status" value="4"/>
</dbReference>
<evidence type="ECO:0000256" key="1">
    <source>
        <dbReference type="ARBA" id="ARBA00022574"/>
    </source>
</evidence>
<dbReference type="InterPro" id="IPR019775">
    <property type="entry name" value="WD40_repeat_CS"/>
</dbReference>
<dbReference type="PROSITE" id="PS50082">
    <property type="entry name" value="WD_REPEATS_2"/>
    <property type="match status" value="9"/>
</dbReference>
<feature type="repeat" description="WD" evidence="3">
    <location>
        <begin position="1048"/>
        <end position="1084"/>
    </location>
</feature>
<feature type="repeat" description="WD" evidence="3">
    <location>
        <begin position="1009"/>
        <end position="1031"/>
    </location>
</feature>
<dbReference type="InterPro" id="IPR020472">
    <property type="entry name" value="WD40_PAC1"/>
</dbReference>
<dbReference type="InterPro" id="IPR027417">
    <property type="entry name" value="P-loop_NTPase"/>
</dbReference>
<dbReference type="PANTHER" id="PTHR19879">
    <property type="entry name" value="TRANSCRIPTION INITIATION FACTOR TFIID"/>
    <property type="match status" value="1"/>
</dbReference>
<dbReference type="InterPro" id="IPR036322">
    <property type="entry name" value="WD40_repeat_dom_sf"/>
</dbReference>
<reference evidence="5" key="1">
    <citation type="submission" date="2022-11" db="EMBL/GenBank/DDBJ databases">
        <authorList>
            <person name="Petersen C."/>
        </authorList>
    </citation>
    <scope>NUCLEOTIDE SEQUENCE</scope>
    <source>
        <strain evidence="5">IBT 30069</strain>
    </source>
</reference>
<keyword evidence="2" id="KW-0677">Repeat</keyword>
<dbReference type="SUPFAM" id="SSF52540">
    <property type="entry name" value="P-loop containing nucleoside triphosphate hydrolases"/>
    <property type="match status" value="1"/>
</dbReference>
<dbReference type="InterPro" id="IPR015943">
    <property type="entry name" value="WD40/YVTN_repeat-like_dom_sf"/>
</dbReference>
<feature type="repeat" description="WD" evidence="3">
    <location>
        <begin position="838"/>
        <end position="869"/>
    </location>
</feature>
<feature type="repeat" description="WD" evidence="3">
    <location>
        <begin position="913"/>
        <end position="953"/>
    </location>
</feature>
<dbReference type="OrthoDB" id="1577640at2759"/>
<evidence type="ECO:0000256" key="2">
    <source>
        <dbReference type="ARBA" id="ARBA00022737"/>
    </source>
</evidence>
<dbReference type="SUPFAM" id="SSF50978">
    <property type="entry name" value="WD40 repeat-like"/>
    <property type="match status" value="1"/>
</dbReference>
<dbReference type="AlphaFoldDB" id="A0A9W9KRS3"/>
<proteinExistence type="predicted"/>
<feature type="repeat" description="WD" evidence="3">
    <location>
        <begin position="741"/>
        <end position="781"/>
    </location>
</feature>
<dbReference type="SUPFAM" id="SSF50969">
    <property type="entry name" value="YVTN repeat-like/Quinoprotein amine dehydrogenase"/>
    <property type="match status" value="1"/>
</dbReference>
<reference evidence="5" key="2">
    <citation type="journal article" date="2023" name="IMA Fungus">
        <title>Comparative genomic study of the Penicillium genus elucidates a diverse pangenome and 15 lateral gene transfer events.</title>
        <authorList>
            <person name="Petersen C."/>
            <person name="Sorensen T."/>
            <person name="Nielsen M.R."/>
            <person name="Sondergaard T.E."/>
            <person name="Sorensen J.L."/>
            <person name="Fitzpatrick D.A."/>
            <person name="Frisvad J.C."/>
            <person name="Nielsen K.L."/>
        </authorList>
    </citation>
    <scope>NUCLEOTIDE SEQUENCE</scope>
    <source>
        <strain evidence="5">IBT 30069</strain>
    </source>
</reference>
<name>A0A9W9KRS3_9EURO</name>
<dbReference type="PANTHER" id="PTHR19879:SF9">
    <property type="entry name" value="TRANSCRIPTION INITIATION FACTOR TFIID SUBUNIT 5"/>
    <property type="match status" value="1"/>
</dbReference>
<feature type="repeat" description="WD" evidence="3">
    <location>
        <begin position="956"/>
        <end position="997"/>
    </location>
</feature>